<dbReference type="Proteomes" id="UP000176740">
    <property type="component" value="Unassembled WGS sequence"/>
</dbReference>
<gene>
    <name evidence="2" type="ORF">A3A49_01870</name>
</gene>
<proteinExistence type="predicted"/>
<evidence type="ECO:0000256" key="1">
    <source>
        <dbReference type="SAM" id="MobiDB-lite"/>
    </source>
</evidence>
<feature type="region of interest" description="Disordered" evidence="1">
    <location>
        <begin position="1"/>
        <end position="31"/>
    </location>
</feature>
<feature type="compositionally biased region" description="Basic and acidic residues" evidence="1">
    <location>
        <begin position="1"/>
        <end position="12"/>
    </location>
</feature>
<protein>
    <submittedName>
        <fullName evidence="2">Uncharacterized protein</fullName>
    </submittedName>
</protein>
<reference evidence="2 3" key="1">
    <citation type="journal article" date="2016" name="Nat. Commun.">
        <title>Thousands of microbial genomes shed light on interconnected biogeochemical processes in an aquifer system.</title>
        <authorList>
            <person name="Anantharaman K."/>
            <person name="Brown C.T."/>
            <person name="Hug L.A."/>
            <person name="Sharon I."/>
            <person name="Castelle C.J."/>
            <person name="Probst A.J."/>
            <person name="Thomas B.C."/>
            <person name="Singh A."/>
            <person name="Wilkins M.J."/>
            <person name="Karaoz U."/>
            <person name="Brodie E.L."/>
            <person name="Williams K.H."/>
            <person name="Hubbard S.S."/>
            <person name="Banfield J.F."/>
        </authorList>
    </citation>
    <scope>NUCLEOTIDE SEQUENCE [LARGE SCALE GENOMIC DNA]</scope>
</reference>
<sequence>MNEQEIHIHIHTESPTNRRGSRPKAAVKPRGISKEADMKALMTRNLWERFLFEPFTAGLNPWINLQSAKKAAESGHSVEIMGYEMDEARLTNSMIEKAKHTKGSIVTADDLIDFMIESGFSIAESTGIRRELMELYLESRIDLVGLAWDLSSDKISQRKAAIYQRELSLAS</sequence>
<dbReference type="EMBL" id="MFBO01000019">
    <property type="protein sequence ID" value="OGD98027.1"/>
    <property type="molecule type" value="Genomic_DNA"/>
</dbReference>
<comment type="caution">
    <text evidence="2">The sequence shown here is derived from an EMBL/GenBank/DDBJ whole genome shotgun (WGS) entry which is preliminary data.</text>
</comment>
<accession>A0A1F5H1V8</accession>
<organism evidence="2 3">
    <name type="scientific">Candidatus Curtissbacteria bacterium RIFCSPLOWO2_01_FULL_38_11b</name>
    <dbReference type="NCBI Taxonomy" id="1797725"/>
    <lineage>
        <taxon>Bacteria</taxon>
        <taxon>Candidatus Curtissiibacteriota</taxon>
    </lineage>
</organism>
<evidence type="ECO:0000313" key="3">
    <source>
        <dbReference type="Proteomes" id="UP000176740"/>
    </source>
</evidence>
<evidence type="ECO:0000313" key="2">
    <source>
        <dbReference type="EMBL" id="OGD98027.1"/>
    </source>
</evidence>
<dbReference type="AlphaFoldDB" id="A0A1F5H1V8"/>
<name>A0A1F5H1V8_9BACT</name>